<evidence type="ECO:0000313" key="5">
    <source>
        <dbReference type="Proteomes" id="UP000199050"/>
    </source>
</evidence>
<dbReference type="RefSeq" id="WP_090718926.1">
    <property type="nucleotide sequence ID" value="NZ_CBCSKY010000051.1"/>
</dbReference>
<dbReference type="PANTHER" id="PTHR12304:SF4">
    <property type="entry name" value="URIDINE NUCLEOSIDASE"/>
    <property type="match status" value="1"/>
</dbReference>
<organism evidence="4 5">
    <name type="scientific">Paenibacillus typhae</name>
    <dbReference type="NCBI Taxonomy" id="1174501"/>
    <lineage>
        <taxon>Bacteria</taxon>
        <taxon>Bacillati</taxon>
        <taxon>Bacillota</taxon>
        <taxon>Bacilli</taxon>
        <taxon>Bacillales</taxon>
        <taxon>Paenibacillaceae</taxon>
        <taxon>Paenibacillus</taxon>
    </lineage>
</organism>
<keyword evidence="2" id="KW-0326">Glycosidase</keyword>
<sequence length="319" mass="34651">MPRPIIIDCDPGHDDAIAILLALAHPEELEIRGITTVGGNQILDKITDNALKVLSFVNADIPVAKGAKGPLFGKLVTGEEAHGESGMDGPVLPASKFKPVDQGAVEFMLEIIRASEEKITLVPMAPLTNIALLITAYPEVKDKIKEISLMGGGLAYGNVTSTAEFNIFVDPEAARIVYESGIPIVMSGLDVTDKAAIFEEEILELKQKGPVSVMVGELLDFYSIYGKKMGYVGNALHDPCAVAWLLHPELFESEHLYVTVETEGKLTRGMTVADRRKKPDRQPNVQVLTGVDREAFMKLLFDSLERLDRELLAAAGENS</sequence>
<feature type="domain" description="Inosine/uridine-preferring nucleoside hydrolase" evidence="3">
    <location>
        <begin position="5"/>
        <end position="298"/>
    </location>
</feature>
<dbReference type="GO" id="GO:0008477">
    <property type="term" value="F:purine nucleosidase activity"/>
    <property type="evidence" value="ECO:0007669"/>
    <property type="project" value="TreeGrafter"/>
</dbReference>
<dbReference type="OrthoDB" id="9797882at2"/>
<accession>A0A1G9DK69</accession>
<dbReference type="GO" id="GO:0045437">
    <property type="term" value="F:uridine nucleosidase activity"/>
    <property type="evidence" value="ECO:0007669"/>
    <property type="project" value="UniProtKB-ARBA"/>
</dbReference>
<gene>
    <name evidence="4" type="ORF">SAMN05216192_14848</name>
</gene>
<reference evidence="5" key="1">
    <citation type="submission" date="2016-10" db="EMBL/GenBank/DDBJ databases">
        <authorList>
            <person name="Varghese N."/>
            <person name="Submissions S."/>
        </authorList>
    </citation>
    <scope>NUCLEOTIDE SEQUENCE [LARGE SCALE GENOMIC DNA]</scope>
    <source>
        <strain evidence="5">CGMCC 1.11012</strain>
    </source>
</reference>
<evidence type="ECO:0000256" key="2">
    <source>
        <dbReference type="ARBA" id="ARBA00023295"/>
    </source>
</evidence>
<evidence type="ECO:0000313" key="4">
    <source>
        <dbReference type="EMBL" id="SDK64155.1"/>
    </source>
</evidence>
<dbReference type="PANTHER" id="PTHR12304">
    <property type="entry name" value="INOSINE-URIDINE PREFERRING NUCLEOSIDE HYDROLASE"/>
    <property type="match status" value="1"/>
</dbReference>
<dbReference type="EMBL" id="FNDX01000048">
    <property type="protein sequence ID" value="SDK64155.1"/>
    <property type="molecule type" value="Genomic_DNA"/>
</dbReference>
<protein>
    <submittedName>
        <fullName evidence="4">Pyrimidine-specific ribonucleoside hydrolase</fullName>
    </submittedName>
</protein>
<dbReference type="GO" id="GO:0006152">
    <property type="term" value="P:purine nucleoside catabolic process"/>
    <property type="evidence" value="ECO:0007669"/>
    <property type="project" value="TreeGrafter"/>
</dbReference>
<dbReference type="PROSITE" id="PS01247">
    <property type="entry name" value="IUNH"/>
    <property type="match status" value="1"/>
</dbReference>
<dbReference type="SUPFAM" id="SSF53590">
    <property type="entry name" value="Nucleoside hydrolase"/>
    <property type="match status" value="1"/>
</dbReference>
<dbReference type="CDD" id="cd02651">
    <property type="entry name" value="nuc_hydro_IU_UC_XIUA"/>
    <property type="match status" value="1"/>
</dbReference>
<keyword evidence="5" id="KW-1185">Reference proteome</keyword>
<dbReference type="STRING" id="1174501.SAMN05216192_14848"/>
<dbReference type="AlphaFoldDB" id="A0A1G9DK69"/>
<proteinExistence type="predicted"/>
<dbReference type="InterPro" id="IPR015910">
    <property type="entry name" value="I/U_nuclsd_hydro_CS"/>
</dbReference>
<dbReference type="Pfam" id="PF01156">
    <property type="entry name" value="IU_nuc_hydro"/>
    <property type="match status" value="1"/>
</dbReference>
<dbReference type="Gene3D" id="3.90.245.10">
    <property type="entry name" value="Ribonucleoside hydrolase-like"/>
    <property type="match status" value="1"/>
</dbReference>
<keyword evidence="1 4" id="KW-0378">Hydrolase</keyword>
<dbReference type="InterPro" id="IPR023186">
    <property type="entry name" value="IUNH"/>
</dbReference>
<dbReference type="InterPro" id="IPR001910">
    <property type="entry name" value="Inosine/uridine_hydrolase_dom"/>
</dbReference>
<evidence type="ECO:0000259" key="3">
    <source>
        <dbReference type="Pfam" id="PF01156"/>
    </source>
</evidence>
<dbReference type="GO" id="GO:0005829">
    <property type="term" value="C:cytosol"/>
    <property type="evidence" value="ECO:0007669"/>
    <property type="project" value="TreeGrafter"/>
</dbReference>
<dbReference type="InterPro" id="IPR036452">
    <property type="entry name" value="Ribo_hydro-like"/>
</dbReference>
<evidence type="ECO:0000256" key="1">
    <source>
        <dbReference type="ARBA" id="ARBA00022801"/>
    </source>
</evidence>
<name>A0A1G9DK69_9BACL</name>
<dbReference type="Proteomes" id="UP000199050">
    <property type="component" value="Unassembled WGS sequence"/>
</dbReference>